<evidence type="ECO:0000256" key="1">
    <source>
        <dbReference type="ARBA" id="ARBA00004429"/>
    </source>
</evidence>
<evidence type="ECO:0000256" key="7">
    <source>
        <dbReference type="ARBA" id="ARBA00022989"/>
    </source>
</evidence>
<evidence type="ECO:0000256" key="8">
    <source>
        <dbReference type="ARBA" id="ARBA00023136"/>
    </source>
</evidence>
<evidence type="ECO:0000313" key="11">
    <source>
        <dbReference type="Proteomes" id="UP000609531"/>
    </source>
</evidence>
<dbReference type="EMBL" id="JAEKJA010000037">
    <property type="protein sequence ID" value="MBJ3778721.1"/>
    <property type="molecule type" value="Genomic_DNA"/>
</dbReference>
<protein>
    <recommendedName>
        <fullName evidence="9">Efflux pump membrane transporter</fullName>
    </recommendedName>
</protein>
<dbReference type="Gene3D" id="3.30.70.1430">
    <property type="entry name" value="Multidrug efflux transporter AcrB pore domain"/>
    <property type="match status" value="2"/>
</dbReference>
<reference evidence="10" key="1">
    <citation type="submission" date="2020-12" db="EMBL/GenBank/DDBJ databases">
        <title>Bacterial taxonomy.</title>
        <authorList>
            <person name="Pan X."/>
        </authorList>
    </citation>
    <scope>NUCLEOTIDE SEQUENCE</scope>
    <source>
        <strain evidence="10">B2012</strain>
    </source>
</reference>
<dbReference type="RefSeq" id="WP_198884624.1">
    <property type="nucleotide sequence ID" value="NZ_JAEKJA010000037.1"/>
</dbReference>
<dbReference type="InterPro" id="IPR004764">
    <property type="entry name" value="MdtF-like"/>
</dbReference>
<keyword evidence="3 9" id="KW-0813">Transport</keyword>
<dbReference type="SUPFAM" id="SSF82714">
    <property type="entry name" value="Multidrug efflux transporter AcrB TolC docking domain, DN and DC subdomains"/>
    <property type="match status" value="2"/>
</dbReference>
<dbReference type="Gene3D" id="3.30.70.1440">
    <property type="entry name" value="Multidrug efflux transporter AcrB pore domain"/>
    <property type="match status" value="1"/>
</dbReference>
<dbReference type="PRINTS" id="PR00702">
    <property type="entry name" value="ACRIFLAVINRP"/>
</dbReference>
<evidence type="ECO:0000256" key="3">
    <source>
        <dbReference type="ARBA" id="ARBA00022448"/>
    </source>
</evidence>
<keyword evidence="4" id="KW-1003">Cell membrane</keyword>
<dbReference type="Gene3D" id="3.30.2090.10">
    <property type="entry name" value="Multidrug efflux transporter AcrB TolC docking domain, DN and DC subdomains"/>
    <property type="match status" value="2"/>
</dbReference>
<evidence type="ECO:0000313" key="10">
    <source>
        <dbReference type="EMBL" id="MBJ3778721.1"/>
    </source>
</evidence>
<dbReference type="SUPFAM" id="SSF82693">
    <property type="entry name" value="Multidrug efflux transporter AcrB pore domain, PN1, PN2, PC1 and PC2 subdomains"/>
    <property type="match status" value="4"/>
</dbReference>
<feature type="transmembrane region" description="Helical" evidence="9">
    <location>
        <begin position="436"/>
        <end position="456"/>
    </location>
</feature>
<evidence type="ECO:0000256" key="5">
    <source>
        <dbReference type="ARBA" id="ARBA00022519"/>
    </source>
</evidence>
<organism evidence="10 11">
    <name type="scientific">Acuticoccus mangrovi</name>
    <dbReference type="NCBI Taxonomy" id="2796142"/>
    <lineage>
        <taxon>Bacteria</taxon>
        <taxon>Pseudomonadati</taxon>
        <taxon>Pseudomonadota</taxon>
        <taxon>Alphaproteobacteria</taxon>
        <taxon>Hyphomicrobiales</taxon>
        <taxon>Amorphaceae</taxon>
        <taxon>Acuticoccus</taxon>
    </lineage>
</organism>
<evidence type="ECO:0000256" key="9">
    <source>
        <dbReference type="RuleBase" id="RU364070"/>
    </source>
</evidence>
<dbReference type="AlphaFoldDB" id="A0A934MJW0"/>
<comment type="similarity">
    <text evidence="2 9">Belongs to the resistance-nodulation-cell division (RND) (TC 2.A.6) family.</text>
</comment>
<dbReference type="GO" id="GO:0005886">
    <property type="term" value="C:plasma membrane"/>
    <property type="evidence" value="ECO:0007669"/>
    <property type="project" value="UniProtKB-SubCell"/>
</dbReference>
<dbReference type="Pfam" id="PF00873">
    <property type="entry name" value="ACR_tran"/>
    <property type="match status" value="1"/>
</dbReference>
<feature type="transmembrane region" description="Helical" evidence="9">
    <location>
        <begin position="339"/>
        <end position="358"/>
    </location>
</feature>
<dbReference type="Proteomes" id="UP000609531">
    <property type="component" value="Unassembled WGS sequence"/>
</dbReference>
<comment type="caution">
    <text evidence="10">The sequence shown here is derived from an EMBL/GenBank/DDBJ whole genome shotgun (WGS) entry which is preliminary data.</text>
</comment>
<dbReference type="Gene3D" id="1.20.1640.10">
    <property type="entry name" value="Multidrug efflux transporter AcrB transmembrane domain"/>
    <property type="match status" value="2"/>
</dbReference>
<dbReference type="InterPro" id="IPR027463">
    <property type="entry name" value="AcrB_DN_DC_subdom"/>
</dbReference>
<feature type="transmembrane region" description="Helical" evidence="9">
    <location>
        <begin position="12"/>
        <end position="32"/>
    </location>
</feature>
<dbReference type="NCBIfam" id="NF000282">
    <property type="entry name" value="RND_permease_1"/>
    <property type="match status" value="1"/>
</dbReference>
<feature type="transmembrane region" description="Helical" evidence="9">
    <location>
        <begin position="964"/>
        <end position="989"/>
    </location>
</feature>
<proteinExistence type="inferred from homology"/>
<dbReference type="SUPFAM" id="SSF82866">
    <property type="entry name" value="Multidrug efflux transporter AcrB transmembrane domain"/>
    <property type="match status" value="2"/>
</dbReference>
<feature type="transmembrane region" description="Helical" evidence="9">
    <location>
        <begin position="865"/>
        <end position="883"/>
    </location>
</feature>
<dbReference type="Gene3D" id="3.30.70.1320">
    <property type="entry name" value="Multidrug efflux transporter AcrB pore domain like"/>
    <property type="match status" value="1"/>
</dbReference>
<gene>
    <name evidence="10" type="ORF">JCR33_23680</name>
</gene>
<dbReference type="GO" id="GO:0042910">
    <property type="term" value="F:xenobiotic transmembrane transporter activity"/>
    <property type="evidence" value="ECO:0007669"/>
    <property type="project" value="TreeGrafter"/>
</dbReference>
<feature type="transmembrane region" description="Helical" evidence="9">
    <location>
        <begin position="468"/>
        <end position="495"/>
    </location>
</feature>
<sequence length="1034" mass="110335">MATFFIHRPVFAWVLAIITMLAGIYGLMTLPISQYPEIAPTTVRISATYTGASAEIVENSVTTVIEDGMTGLDGLIYMTSSSTEGSSSISLTFDDSQDPDMAQVRVQNKLQLVQSKLPNAVTNQGISVTRSTSSILLVGALVSEDGSYSSVELGDLLSSRMEDAIQRVDGVGSINSFASEYAMRIWLDPDKLYQYQLTANDVTDAVSEQNTNVTVGSLGDQPVVRGQQMTVSLSAQSQLTSVADFERILLKTNADGSTVHLVDVARIELGAQDYGTSSRYNGKPAAGFGVNLSTGANAVETAERVRDKVDELSHALPAGVSVVYPYDTSPFVEESIEQVYHTLFEAIALVVLVIMVFLQSWRATLIPTIAVPVVLLGTFGVLSLADMSINTLTMFALVLAIGLLVDDAIVVVENVERVMEDGLGPVEATERSMREISTALVGIVLVLSAVFLPMAFMSGSTGVIYRQFSVTIISAMVLSLFVALILTPALCAQLLRPKHSATDIRPVRWFNTGLGWLTSGYGYAAERFATRASRIIIVFAAVIVGAYLIYERLPSSFLPTEDQGVLMVMVELPEGATTAQTTEAVAAVEDYILTEETDTVASVFAAVGFSFGGSGQNAAMMFLRLKPFDEREGLDAAALANRANGHFMNNPMGQIFFLQPPAIPSMGTSSGFTMYLVDQAGNGNVALKAAADELVAQAQASGEVTNLRGNDEAAKPSLQLDIDQEKVTAFGVSLSDINSMLSTIFAGDYVNDFPLGTDLREVIVQGDAPYRMQPDDVLAWSARNSDDEMVPFGAFVSKAWKSISPKLARYGSTRALELSGSAAGGASSGDAMERMEELVAGMDGGYGAAWTGLSYQERLAGNQELLLYSLSALVVFLCLAALYESWTVPFAVMLAVPVGVLGALAATYALDQENDVYFKVGLLTTIGLAARNAILIVEFAQILRAEGKGLMEATIMAAKLRLRPILMTSLAFGFGILPLVLASGAGAAAQRSIGIGMLGGILFSTAFGVLMVPVFYVAVIKAVHHLRRRKEAIV</sequence>
<evidence type="ECO:0000256" key="2">
    <source>
        <dbReference type="ARBA" id="ARBA00010942"/>
    </source>
</evidence>
<keyword evidence="5 9" id="KW-0997">Cell inner membrane</keyword>
<keyword evidence="6 9" id="KW-0812">Transmembrane</keyword>
<dbReference type="FunFam" id="3.30.70.1430:FF:000001">
    <property type="entry name" value="Efflux pump membrane transporter"/>
    <property type="match status" value="1"/>
</dbReference>
<feature type="transmembrane region" description="Helical" evidence="9">
    <location>
        <begin position="365"/>
        <end position="385"/>
    </location>
</feature>
<dbReference type="InterPro" id="IPR001036">
    <property type="entry name" value="Acrflvin-R"/>
</dbReference>
<feature type="transmembrane region" description="Helical" evidence="9">
    <location>
        <begin position="995"/>
        <end position="1020"/>
    </location>
</feature>
<comment type="caution">
    <text evidence="9">Lacks conserved residue(s) required for the propagation of feature annotation.</text>
</comment>
<keyword evidence="8 9" id="KW-0472">Membrane</keyword>
<feature type="transmembrane region" description="Helical" evidence="9">
    <location>
        <begin position="890"/>
        <end position="910"/>
    </location>
</feature>
<evidence type="ECO:0000256" key="6">
    <source>
        <dbReference type="ARBA" id="ARBA00022692"/>
    </source>
</evidence>
<feature type="transmembrane region" description="Helical" evidence="9">
    <location>
        <begin position="916"/>
        <end position="943"/>
    </location>
</feature>
<dbReference type="PANTHER" id="PTHR32063:SF13">
    <property type="entry name" value="MULTIDRUG EFFLUX PUMP SUBUNIT ACRB-RELATED"/>
    <property type="match status" value="1"/>
</dbReference>
<dbReference type="GO" id="GO:0009636">
    <property type="term" value="P:response to toxic substance"/>
    <property type="evidence" value="ECO:0007669"/>
    <property type="project" value="UniProtKB-ARBA"/>
</dbReference>
<dbReference type="FunFam" id="1.20.1640.10:FF:000001">
    <property type="entry name" value="Efflux pump membrane transporter"/>
    <property type="match status" value="1"/>
</dbReference>
<name>A0A934MJW0_9HYPH</name>
<comment type="subcellular location">
    <subcellularLocation>
        <location evidence="1 9">Cell inner membrane</location>
        <topology evidence="1 9">Multi-pass membrane protein</topology>
    </subcellularLocation>
</comment>
<evidence type="ECO:0000256" key="4">
    <source>
        <dbReference type="ARBA" id="ARBA00022475"/>
    </source>
</evidence>
<dbReference type="GO" id="GO:0015562">
    <property type="term" value="F:efflux transmembrane transporter activity"/>
    <property type="evidence" value="ECO:0007669"/>
    <property type="project" value="InterPro"/>
</dbReference>
<keyword evidence="7 9" id="KW-1133">Transmembrane helix</keyword>
<keyword evidence="11" id="KW-1185">Reference proteome</keyword>
<feature type="transmembrane region" description="Helical" evidence="9">
    <location>
        <begin position="532"/>
        <end position="550"/>
    </location>
</feature>
<dbReference type="NCBIfam" id="TIGR00915">
    <property type="entry name" value="2A0602"/>
    <property type="match status" value="1"/>
</dbReference>
<dbReference type="PANTHER" id="PTHR32063">
    <property type="match status" value="1"/>
</dbReference>
<accession>A0A934MJW0</accession>